<comment type="caution">
    <text evidence="9">The sequence shown here is derived from an EMBL/GenBank/DDBJ whole genome shotgun (WGS) entry which is preliminary data.</text>
</comment>
<dbReference type="InterPro" id="IPR008504">
    <property type="entry name" value="Emc6"/>
</dbReference>
<keyword evidence="7 8" id="KW-0472">Membrane</keyword>
<dbReference type="Pfam" id="PF07019">
    <property type="entry name" value="EMC6"/>
    <property type="match status" value="1"/>
</dbReference>
<evidence type="ECO:0000256" key="6">
    <source>
        <dbReference type="ARBA" id="ARBA00022989"/>
    </source>
</evidence>
<comment type="similarity">
    <text evidence="2">Belongs to the EMC6 family.</text>
</comment>
<keyword evidence="5" id="KW-0256">Endoplasmic reticulum</keyword>
<evidence type="ECO:0000256" key="4">
    <source>
        <dbReference type="ARBA" id="ARBA00022692"/>
    </source>
</evidence>
<evidence type="ECO:0000256" key="1">
    <source>
        <dbReference type="ARBA" id="ARBA00004477"/>
    </source>
</evidence>
<dbReference type="GO" id="GO:0072546">
    <property type="term" value="C:EMC complex"/>
    <property type="evidence" value="ECO:0007669"/>
    <property type="project" value="InterPro"/>
</dbReference>
<dbReference type="GO" id="GO:0034975">
    <property type="term" value="P:protein folding in endoplasmic reticulum"/>
    <property type="evidence" value="ECO:0007669"/>
    <property type="project" value="TreeGrafter"/>
</dbReference>
<dbReference type="AlphaFoldDB" id="A0A8J5X7J6"/>
<accession>A0A8J5X7J6</accession>
<proteinExistence type="inferred from homology"/>
<evidence type="ECO:0000256" key="7">
    <source>
        <dbReference type="ARBA" id="ARBA00023136"/>
    </source>
</evidence>
<organism evidence="9 10">
    <name type="scientific">Diacronema lutheri</name>
    <name type="common">Unicellular marine alga</name>
    <name type="synonym">Monochrysis lutheri</name>
    <dbReference type="NCBI Taxonomy" id="2081491"/>
    <lineage>
        <taxon>Eukaryota</taxon>
        <taxon>Haptista</taxon>
        <taxon>Haptophyta</taxon>
        <taxon>Pavlovophyceae</taxon>
        <taxon>Pavlovales</taxon>
        <taxon>Pavlovaceae</taxon>
        <taxon>Diacronema</taxon>
    </lineage>
</organism>
<evidence type="ECO:0000256" key="5">
    <source>
        <dbReference type="ARBA" id="ARBA00022824"/>
    </source>
</evidence>
<dbReference type="OMA" id="MKANFEW"/>
<feature type="transmembrane region" description="Helical" evidence="8">
    <location>
        <begin position="97"/>
        <end position="114"/>
    </location>
</feature>
<keyword evidence="10" id="KW-1185">Reference proteome</keyword>
<dbReference type="InterPro" id="IPR029008">
    <property type="entry name" value="EMC6-like"/>
</dbReference>
<gene>
    <name evidence="9" type="ORF">KFE25_003672</name>
</gene>
<feature type="transmembrane region" description="Helical" evidence="8">
    <location>
        <begin position="31"/>
        <end position="50"/>
    </location>
</feature>
<evidence type="ECO:0000256" key="8">
    <source>
        <dbReference type="SAM" id="Phobius"/>
    </source>
</evidence>
<dbReference type="Proteomes" id="UP000751190">
    <property type="component" value="Unassembled WGS sequence"/>
</dbReference>
<reference evidence="9" key="1">
    <citation type="submission" date="2021-05" db="EMBL/GenBank/DDBJ databases">
        <title>The genome of the haptophyte Pavlova lutheri (Diacronema luteri, Pavlovales) - a model for lipid biosynthesis in eukaryotic algae.</title>
        <authorList>
            <person name="Hulatt C.J."/>
            <person name="Posewitz M.C."/>
        </authorList>
    </citation>
    <scope>NUCLEOTIDE SEQUENCE</scope>
    <source>
        <strain evidence="9">NIVA-4/92</strain>
    </source>
</reference>
<dbReference type="EMBL" id="JAGTXO010000028">
    <property type="protein sequence ID" value="KAG8461103.1"/>
    <property type="molecule type" value="Genomic_DNA"/>
</dbReference>
<keyword evidence="6 8" id="KW-1133">Transmembrane helix</keyword>
<protein>
    <recommendedName>
        <fullName evidence="3">ER membrane protein complex subunit 6</fullName>
    </recommendedName>
</protein>
<evidence type="ECO:0000256" key="2">
    <source>
        <dbReference type="ARBA" id="ARBA00009436"/>
    </source>
</evidence>
<evidence type="ECO:0000313" key="9">
    <source>
        <dbReference type="EMBL" id="KAG8461103.1"/>
    </source>
</evidence>
<dbReference type="PANTHER" id="PTHR20994:SF0">
    <property type="entry name" value="ER MEMBRANE PROTEIN COMPLEX SUBUNIT 6"/>
    <property type="match status" value="1"/>
</dbReference>
<keyword evidence="4 8" id="KW-0812">Transmembrane</keyword>
<name>A0A8J5X7J6_DIALT</name>
<dbReference type="OrthoDB" id="16510at2759"/>
<dbReference type="GO" id="GO:0000045">
    <property type="term" value="P:autophagosome assembly"/>
    <property type="evidence" value="ECO:0007669"/>
    <property type="project" value="TreeGrafter"/>
</dbReference>
<sequence>MMQPPGAEVEEEKGAELFAPDKIAHNGRTIYTCRVGSAIVAGCVAGILGMEGLPGFFFFLLSCVATSAMLCARMGSVSMFDYFAKPYQVWTDGLTEGLMSYILFWTLLFDLVYIF</sequence>
<feature type="transmembrane region" description="Helical" evidence="8">
    <location>
        <begin position="56"/>
        <end position="76"/>
    </location>
</feature>
<evidence type="ECO:0000313" key="10">
    <source>
        <dbReference type="Proteomes" id="UP000751190"/>
    </source>
</evidence>
<comment type="subcellular location">
    <subcellularLocation>
        <location evidence="1">Endoplasmic reticulum membrane</location>
        <topology evidence="1">Multi-pass membrane protein</topology>
    </subcellularLocation>
</comment>
<evidence type="ECO:0000256" key="3">
    <source>
        <dbReference type="ARBA" id="ARBA00020827"/>
    </source>
</evidence>
<dbReference type="PANTHER" id="PTHR20994">
    <property type="entry name" value="ER MEMBRANE PROTEIN COMPLEX SUBUNIT 6"/>
    <property type="match status" value="1"/>
</dbReference>